<accession>A4BVK3</accession>
<dbReference type="OrthoDB" id="7790352at2"/>
<dbReference type="CDD" id="cd09176">
    <property type="entry name" value="PLDc_unchar6"/>
    <property type="match status" value="1"/>
</dbReference>
<dbReference type="InterPro" id="IPR059166">
    <property type="entry name" value="PLD-like_cat"/>
</dbReference>
<name>A4BVK3_9GAMM</name>
<dbReference type="HOGENOM" id="CLU_930409_0_0_6"/>
<dbReference type="InterPro" id="IPR001736">
    <property type="entry name" value="PLipase_D/transphosphatidylase"/>
</dbReference>
<gene>
    <name evidence="2" type="ORF">NB231_12966</name>
</gene>
<dbReference type="GO" id="GO:0006793">
    <property type="term" value="P:phosphorus metabolic process"/>
    <property type="evidence" value="ECO:0007669"/>
    <property type="project" value="UniProtKB-ARBA"/>
</dbReference>
<sequence>MRSPGEELLALCTQAHTDIVLVSPFIKVAAFERVLSAIPYGIKSIRCVTRWHPEEIASGASDVEIFDVIKARAGARLFIHPLLHAKYFRADDKCLIGSANLTQSALGWAMPANLELMYEVLADAQMLRDFEKRLFAVSFEASQQLMNEMAAAADLIRVTGSYPKQLREENLGYDDTSTLPEDVWLPLCTRPERLFQIYARQDIDWIIGWTVEAGQRDLRSLRIPAGLGDMVFYRFVAASIQQTPLVQRIQEAAVNVITPEVGRNLILSTVDEQYCVYSPEEHWNTILAWLLHFLPHVYRQPSGSNNLQKGSEIGELRK</sequence>
<evidence type="ECO:0000313" key="2">
    <source>
        <dbReference type="EMBL" id="EAR20268.1"/>
    </source>
</evidence>
<comment type="caution">
    <text evidence="2">The sequence shown here is derived from an EMBL/GenBank/DDBJ whole genome shotgun (WGS) entry which is preliminary data.</text>
</comment>
<dbReference type="eggNOG" id="COG1502">
    <property type="taxonomic scope" value="Bacteria"/>
</dbReference>
<reference evidence="2 3" key="1">
    <citation type="submission" date="2006-02" db="EMBL/GenBank/DDBJ databases">
        <authorList>
            <person name="Waterbury J."/>
            <person name="Ferriera S."/>
            <person name="Johnson J."/>
            <person name="Kravitz S."/>
            <person name="Halpern A."/>
            <person name="Remington K."/>
            <person name="Beeson K."/>
            <person name="Tran B."/>
            <person name="Rogers Y.-H."/>
            <person name="Friedman R."/>
            <person name="Venter J.C."/>
        </authorList>
    </citation>
    <scope>NUCLEOTIDE SEQUENCE [LARGE SCALE GENOMIC DNA]</scope>
    <source>
        <strain evidence="2 3">Nb-231</strain>
    </source>
</reference>
<dbReference type="PROSITE" id="PS50035">
    <property type="entry name" value="PLD"/>
    <property type="match status" value="1"/>
</dbReference>
<keyword evidence="3" id="KW-1185">Reference proteome</keyword>
<dbReference type="STRING" id="314278.NB231_12966"/>
<dbReference type="GO" id="GO:0003824">
    <property type="term" value="F:catalytic activity"/>
    <property type="evidence" value="ECO:0007669"/>
    <property type="project" value="InterPro"/>
</dbReference>
<evidence type="ECO:0000313" key="3">
    <source>
        <dbReference type="Proteomes" id="UP000003374"/>
    </source>
</evidence>
<feature type="domain" description="PLD phosphodiesterase" evidence="1">
    <location>
        <begin position="79"/>
        <end position="105"/>
    </location>
</feature>
<evidence type="ECO:0000259" key="1">
    <source>
        <dbReference type="PROSITE" id="PS50035"/>
    </source>
</evidence>
<proteinExistence type="predicted"/>
<dbReference type="Proteomes" id="UP000003374">
    <property type="component" value="Unassembled WGS sequence"/>
</dbReference>
<dbReference type="SUPFAM" id="SSF56024">
    <property type="entry name" value="Phospholipase D/nuclease"/>
    <property type="match status" value="1"/>
</dbReference>
<dbReference type="AlphaFoldDB" id="A4BVK3"/>
<dbReference type="Gene3D" id="3.30.870.10">
    <property type="entry name" value="Endonuclease Chain A"/>
    <property type="match status" value="1"/>
</dbReference>
<organism evidence="2 3">
    <name type="scientific">Nitrococcus mobilis Nb-231</name>
    <dbReference type="NCBI Taxonomy" id="314278"/>
    <lineage>
        <taxon>Bacteria</taxon>
        <taxon>Pseudomonadati</taxon>
        <taxon>Pseudomonadota</taxon>
        <taxon>Gammaproteobacteria</taxon>
        <taxon>Chromatiales</taxon>
        <taxon>Ectothiorhodospiraceae</taxon>
        <taxon>Nitrococcus</taxon>
    </lineage>
</organism>
<dbReference type="EMBL" id="AAOF01000027">
    <property type="protein sequence ID" value="EAR20268.1"/>
    <property type="molecule type" value="Genomic_DNA"/>
</dbReference>
<protein>
    <recommendedName>
        <fullName evidence="1">PLD phosphodiesterase domain-containing protein</fullName>
    </recommendedName>
</protein>